<name>A0A0B7MER2_9FIRM</name>
<dbReference type="Proteomes" id="UP000046155">
    <property type="component" value="Unassembled WGS sequence"/>
</dbReference>
<evidence type="ECO:0000256" key="1">
    <source>
        <dbReference type="SAM" id="MobiDB-lite"/>
    </source>
</evidence>
<dbReference type="NCBIfam" id="TIGR01784">
    <property type="entry name" value="T_den_put_tspse"/>
    <property type="match status" value="1"/>
</dbReference>
<evidence type="ECO:0008006" key="4">
    <source>
        <dbReference type="Google" id="ProtNLM"/>
    </source>
</evidence>
<dbReference type="Pfam" id="PF12784">
    <property type="entry name" value="PDDEXK_2"/>
    <property type="match status" value="1"/>
</dbReference>
<dbReference type="OrthoDB" id="2973070at2"/>
<accession>A0A0B7MER2</accession>
<dbReference type="AlphaFoldDB" id="A0A0B7MER2"/>
<evidence type="ECO:0000313" key="2">
    <source>
        <dbReference type="EMBL" id="CEO88560.1"/>
    </source>
</evidence>
<dbReference type="RefSeq" id="WP_044664689.1">
    <property type="nucleotide sequence ID" value="NZ_CDRZ01000123.1"/>
</dbReference>
<dbReference type="PANTHER" id="PTHR41317:SF1">
    <property type="entry name" value="PD-(D_E)XK NUCLEASE FAMILY TRANSPOSASE"/>
    <property type="match status" value="1"/>
</dbReference>
<gene>
    <name evidence="2" type="ORF">SSCH_2090002</name>
</gene>
<dbReference type="EMBL" id="CDRZ01000123">
    <property type="protein sequence ID" value="CEO88560.1"/>
    <property type="molecule type" value="Genomic_DNA"/>
</dbReference>
<dbReference type="PANTHER" id="PTHR41317">
    <property type="entry name" value="PD-(D_E)XK NUCLEASE FAMILY TRANSPOSASE"/>
    <property type="match status" value="1"/>
</dbReference>
<evidence type="ECO:0000313" key="3">
    <source>
        <dbReference type="Proteomes" id="UP000046155"/>
    </source>
</evidence>
<keyword evidence="3" id="KW-1185">Reference proteome</keyword>
<sequence length="321" mass="37499">MNEINNNHETEEIQYERLDPKNDFLFKKLFSSAGNEDLLIDLINSILKPPKQQRICQVTVTNPIKERDFADDKLSVMDIVARVDDGRQVTIEIQVTNEYDMEKRALYYWSSIFTSQMHIGMSYEELKKTISINILDYRLWQQTKRHHTIFRLLEESEGFLLTDAAEIHFLELRKMYRKWKAEKFKGSTDPLYRWFLLLMATEDEKIGQELEEIALSDSIINKAIGEWERLSQDPETRALYRSRMLAKIDQLSALKNAERKGREEGREEGREKGKAEGREEGKIEGKMETARMALQAGVSLEMIAKITGLNQATILKLKEEQ</sequence>
<feature type="region of interest" description="Disordered" evidence="1">
    <location>
        <begin position="256"/>
        <end position="286"/>
    </location>
</feature>
<dbReference type="InterPro" id="IPR010106">
    <property type="entry name" value="RpnA"/>
</dbReference>
<proteinExistence type="predicted"/>
<protein>
    <recommendedName>
        <fullName evidence="4">Transposase</fullName>
    </recommendedName>
</protein>
<reference evidence="3" key="1">
    <citation type="submission" date="2015-01" db="EMBL/GenBank/DDBJ databases">
        <authorList>
            <person name="Manzoor Shahid"/>
            <person name="Zubair Saima"/>
        </authorList>
    </citation>
    <scope>NUCLEOTIDE SEQUENCE [LARGE SCALE GENOMIC DNA]</scope>
    <source>
        <strain evidence="3">Sp3</strain>
    </source>
</reference>
<organism evidence="2 3">
    <name type="scientific">Syntrophaceticus schinkii</name>
    <dbReference type="NCBI Taxonomy" id="499207"/>
    <lineage>
        <taxon>Bacteria</taxon>
        <taxon>Bacillati</taxon>
        <taxon>Bacillota</taxon>
        <taxon>Clostridia</taxon>
        <taxon>Thermoanaerobacterales</taxon>
        <taxon>Thermoanaerobacterales Family III. Incertae Sedis</taxon>
        <taxon>Syntrophaceticus</taxon>
    </lineage>
</organism>